<comment type="subcellular location">
    <subcellularLocation>
        <location evidence="11">Cytoplasm</location>
    </subcellularLocation>
</comment>
<keyword evidence="8 11" id="KW-0143">Chaperone</keyword>
<dbReference type="HAMAP" id="MF_01152">
    <property type="entry name" value="DnaJ"/>
    <property type="match status" value="1"/>
</dbReference>
<evidence type="ECO:0000313" key="16">
    <source>
        <dbReference type="EMBL" id="MBO1750702.1"/>
    </source>
</evidence>
<evidence type="ECO:0000256" key="3">
    <source>
        <dbReference type="ARBA" id="ARBA00022723"/>
    </source>
</evidence>
<dbReference type="SUPFAM" id="SSF46565">
    <property type="entry name" value="Chaperone J-domain"/>
    <property type="match status" value="1"/>
</dbReference>
<dbReference type="PROSITE" id="PS00636">
    <property type="entry name" value="DNAJ_1"/>
    <property type="match status" value="1"/>
</dbReference>
<dbReference type="GO" id="GO:0008270">
    <property type="term" value="F:zinc ion binding"/>
    <property type="evidence" value="ECO:0007669"/>
    <property type="project" value="UniProtKB-UniRule"/>
</dbReference>
<proteinExistence type="inferred from homology"/>
<evidence type="ECO:0000256" key="11">
    <source>
        <dbReference type="HAMAP-Rule" id="MF_01152"/>
    </source>
</evidence>
<dbReference type="InterPro" id="IPR036869">
    <property type="entry name" value="J_dom_sf"/>
</dbReference>
<dbReference type="PANTHER" id="PTHR43096:SF48">
    <property type="entry name" value="CHAPERONE PROTEIN DNAJ"/>
    <property type="match status" value="1"/>
</dbReference>
<evidence type="ECO:0000256" key="10">
    <source>
        <dbReference type="ARBA" id="ARBA00067609"/>
    </source>
</evidence>
<comment type="subunit">
    <text evidence="11">Homodimer.</text>
</comment>
<dbReference type="InterPro" id="IPR036410">
    <property type="entry name" value="HSP_DnaJ_Cys-rich_dom_sf"/>
</dbReference>
<keyword evidence="2 11" id="KW-0235">DNA replication</keyword>
<dbReference type="GO" id="GO:0009408">
    <property type="term" value="P:response to heat"/>
    <property type="evidence" value="ECO:0007669"/>
    <property type="project" value="InterPro"/>
</dbReference>
<evidence type="ECO:0000256" key="7">
    <source>
        <dbReference type="ARBA" id="ARBA00023016"/>
    </source>
</evidence>
<dbReference type="InterPro" id="IPR008971">
    <property type="entry name" value="HSP40/DnaJ_pept-bd"/>
</dbReference>
<accession>A0A939LMJ3</accession>
<comment type="caution">
    <text evidence="11">Lacks conserved residue(s) required for the propagation of feature annotation.</text>
</comment>
<feature type="domain" description="CR-type" evidence="15">
    <location>
        <begin position="131"/>
        <end position="213"/>
    </location>
</feature>
<dbReference type="PRINTS" id="PR00625">
    <property type="entry name" value="JDOMAIN"/>
</dbReference>
<evidence type="ECO:0000256" key="12">
    <source>
        <dbReference type="PROSITE-ProRule" id="PRU00546"/>
    </source>
</evidence>
<keyword evidence="17" id="KW-1185">Reference proteome</keyword>
<feature type="compositionally biased region" description="Basic and acidic residues" evidence="13">
    <location>
        <begin position="59"/>
        <end position="68"/>
    </location>
</feature>
<dbReference type="EMBL" id="JAGEMK010000001">
    <property type="protein sequence ID" value="MBO1750702.1"/>
    <property type="molecule type" value="Genomic_DNA"/>
</dbReference>
<evidence type="ECO:0000256" key="2">
    <source>
        <dbReference type="ARBA" id="ARBA00022705"/>
    </source>
</evidence>
<dbReference type="PROSITE" id="PS51188">
    <property type="entry name" value="ZF_CR"/>
    <property type="match status" value="1"/>
</dbReference>
<comment type="similarity">
    <text evidence="9 11">Belongs to the DnaJ family.</text>
</comment>
<dbReference type="CDD" id="cd10719">
    <property type="entry name" value="DnaJ_zf"/>
    <property type="match status" value="1"/>
</dbReference>
<dbReference type="SMART" id="SM00271">
    <property type="entry name" value="DnaJ"/>
    <property type="match status" value="1"/>
</dbReference>
<dbReference type="GO" id="GO:0006260">
    <property type="term" value="P:DNA replication"/>
    <property type="evidence" value="ECO:0007669"/>
    <property type="project" value="UniProtKB-KW"/>
</dbReference>
<dbReference type="GO" id="GO:0042026">
    <property type="term" value="P:protein refolding"/>
    <property type="evidence" value="ECO:0007669"/>
    <property type="project" value="TreeGrafter"/>
</dbReference>
<evidence type="ECO:0000256" key="13">
    <source>
        <dbReference type="SAM" id="MobiDB-lite"/>
    </source>
</evidence>
<dbReference type="GO" id="GO:0031072">
    <property type="term" value="F:heat shock protein binding"/>
    <property type="evidence" value="ECO:0007669"/>
    <property type="project" value="InterPro"/>
</dbReference>
<dbReference type="PANTHER" id="PTHR43096">
    <property type="entry name" value="DNAJ HOMOLOG 1, MITOCHONDRIAL-RELATED"/>
    <property type="match status" value="1"/>
</dbReference>
<evidence type="ECO:0000256" key="5">
    <source>
        <dbReference type="ARBA" id="ARBA00022771"/>
    </source>
</evidence>
<dbReference type="CDD" id="cd10747">
    <property type="entry name" value="DnaJ_C"/>
    <property type="match status" value="1"/>
</dbReference>
<comment type="function">
    <text evidence="11">Participates actively in the response to hyperosmotic and heat shock by preventing the aggregation of stress-denatured proteins and by disaggregating proteins, also in an autonomous, DnaK-independent fashion. Unfolded proteins bind initially to DnaJ; upon interaction with the DnaJ-bound protein, DnaK hydrolyzes its bound ATP, resulting in the formation of a stable complex. GrpE releases ADP from DnaK; ATP binding to DnaK triggers the release of the substrate protein, thus completing the reaction cycle. Several rounds of ATP-dependent interactions between DnaJ, DnaK and GrpE are required for fully efficient folding. Also involved, together with DnaK and GrpE, in the DNA replication of plasmids through activation of initiation proteins.</text>
</comment>
<dbReference type="NCBIfam" id="NF008035">
    <property type="entry name" value="PRK10767.1"/>
    <property type="match status" value="1"/>
</dbReference>
<dbReference type="SUPFAM" id="SSF57938">
    <property type="entry name" value="DnaJ/Hsp40 cysteine-rich domain"/>
    <property type="match status" value="1"/>
</dbReference>
<feature type="binding site" evidence="11">
    <location>
        <position position="187"/>
    </location>
    <ligand>
        <name>Zn(2+)</name>
        <dbReference type="ChEBI" id="CHEBI:29105"/>
        <label>2</label>
    </ligand>
</feature>
<dbReference type="FunFam" id="2.60.260.20:FF:000005">
    <property type="entry name" value="Chaperone protein dnaJ 1, mitochondrial"/>
    <property type="match status" value="1"/>
</dbReference>
<dbReference type="RefSeq" id="WP_208054323.1">
    <property type="nucleotide sequence ID" value="NZ_JAGEMK010000001.1"/>
</dbReference>
<dbReference type="PROSITE" id="PS50076">
    <property type="entry name" value="DNAJ_2"/>
    <property type="match status" value="1"/>
</dbReference>
<feature type="domain" description="J" evidence="14">
    <location>
        <begin position="4"/>
        <end position="68"/>
    </location>
</feature>
<name>A0A939LMJ3_9CELL</name>
<comment type="caution">
    <text evidence="16">The sequence shown here is derived from an EMBL/GenBank/DDBJ whole genome shotgun (WGS) entry which is preliminary data.</text>
</comment>
<evidence type="ECO:0000256" key="6">
    <source>
        <dbReference type="ARBA" id="ARBA00022833"/>
    </source>
</evidence>
<gene>
    <name evidence="11 16" type="primary">dnaJ</name>
    <name evidence="16" type="ORF">J4G33_02680</name>
</gene>
<feature type="binding site" evidence="11">
    <location>
        <position position="164"/>
    </location>
    <ligand>
        <name>Zn(2+)</name>
        <dbReference type="ChEBI" id="CHEBI:29105"/>
        <label>2</label>
    </ligand>
</feature>
<evidence type="ECO:0000256" key="9">
    <source>
        <dbReference type="ARBA" id="ARBA00061004"/>
    </source>
</evidence>
<dbReference type="InterPro" id="IPR018253">
    <property type="entry name" value="DnaJ_domain_CS"/>
</dbReference>
<feature type="binding site" evidence="11">
    <location>
        <position position="161"/>
    </location>
    <ligand>
        <name>Zn(2+)</name>
        <dbReference type="ChEBI" id="CHEBI:29105"/>
        <label>2</label>
    </ligand>
</feature>
<sequence>MSSNYYEVLGVSPDATPEQIKKAYRRLARELHPDVATGEGAEDRFKDVSRAYEVLSNPEKRQMYDRGVDPSAPGGGGDPGFGAGFGFQDIFETFFGGGQGGGGQRGPVPRARRGQDALVRLEIELREAAFGAHREVPVDTAVLCSTCQGSCCRPGTSPRTCDVCGGRGVVQRVARSFLGQVMTSSPCAACHGFGTVIPEPCTECSGEGRVRSRRTLSVDVPAGVDTGTRIKLTGQGEVGPAGGPAGDVYLEIREKRHETFVRRGDDLHCTLEIPMTAAALGTVVQLETLDGSRDIDVRPGTQPDQVIVERGLGVGHLHVGGRGDLHVHVDVQVPTGLDAEQERLLRELAALRDEERPASRLSPAHPGVFSKLRDRLAGR</sequence>
<dbReference type="Pfam" id="PF00226">
    <property type="entry name" value="DnaJ"/>
    <property type="match status" value="1"/>
</dbReference>
<keyword evidence="6 11" id="KW-0862">Zinc</keyword>
<dbReference type="NCBIfam" id="NF010871">
    <property type="entry name" value="PRK14278.1"/>
    <property type="match status" value="1"/>
</dbReference>
<organism evidence="16 17">
    <name type="scientific">Actinotalea soli</name>
    <dbReference type="NCBI Taxonomy" id="2819234"/>
    <lineage>
        <taxon>Bacteria</taxon>
        <taxon>Bacillati</taxon>
        <taxon>Actinomycetota</taxon>
        <taxon>Actinomycetes</taxon>
        <taxon>Micrococcales</taxon>
        <taxon>Cellulomonadaceae</taxon>
        <taxon>Actinotalea</taxon>
    </lineage>
</organism>
<keyword evidence="4 11" id="KW-0677">Repeat</keyword>
<dbReference type="InterPro" id="IPR002939">
    <property type="entry name" value="DnaJ_C"/>
</dbReference>
<dbReference type="GO" id="GO:0051082">
    <property type="term" value="F:unfolded protein binding"/>
    <property type="evidence" value="ECO:0007669"/>
    <property type="project" value="UniProtKB-UniRule"/>
</dbReference>
<dbReference type="Gene3D" id="1.10.287.110">
    <property type="entry name" value="DnaJ domain"/>
    <property type="match status" value="1"/>
</dbReference>
<keyword evidence="5 11" id="KW-0863">Zinc-finger</keyword>
<feature type="region of interest" description="Disordered" evidence="13">
    <location>
        <begin position="59"/>
        <end position="79"/>
    </location>
</feature>
<dbReference type="Gene3D" id="2.60.260.20">
    <property type="entry name" value="Urease metallochaperone UreE, N-terminal domain"/>
    <property type="match status" value="2"/>
</dbReference>
<dbReference type="GO" id="GO:0005737">
    <property type="term" value="C:cytoplasm"/>
    <property type="evidence" value="ECO:0007669"/>
    <property type="project" value="UniProtKB-SubCell"/>
</dbReference>
<feature type="binding site" evidence="11">
    <location>
        <position position="204"/>
    </location>
    <ligand>
        <name>Zn(2+)</name>
        <dbReference type="ChEBI" id="CHEBI:29105"/>
        <label>1</label>
    </ligand>
</feature>
<feature type="binding site" evidence="11">
    <location>
        <position position="147"/>
    </location>
    <ligand>
        <name>Zn(2+)</name>
        <dbReference type="ChEBI" id="CHEBI:29105"/>
        <label>1</label>
    </ligand>
</feature>
<evidence type="ECO:0000256" key="4">
    <source>
        <dbReference type="ARBA" id="ARBA00022737"/>
    </source>
</evidence>
<comment type="domain">
    <text evidence="11">The J domain is necessary and sufficient to stimulate DnaK ATPase activity. Zinc center 1 plays an important role in the autonomous, DnaK-independent chaperone activity of DnaJ. Zinc center 2 is essential for interaction with DnaK and for DnaJ activity.</text>
</comment>
<evidence type="ECO:0000256" key="1">
    <source>
        <dbReference type="ARBA" id="ARBA00022490"/>
    </source>
</evidence>
<feature type="zinc finger region" description="CR-type" evidence="12">
    <location>
        <begin position="131"/>
        <end position="213"/>
    </location>
</feature>
<dbReference type="InterPro" id="IPR012724">
    <property type="entry name" value="DnaJ"/>
</dbReference>
<dbReference type="SUPFAM" id="SSF49493">
    <property type="entry name" value="HSP40/DnaJ peptide-binding domain"/>
    <property type="match status" value="2"/>
</dbReference>
<dbReference type="Proteomes" id="UP000664209">
    <property type="component" value="Unassembled WGS sequence"/>
</dbReference>
<dbReference type="FunFam" id="2.10.230.10:FF:000002">
    <property type="entry name" value="Molecular chaperone DnaJ"/>
    <property type="match status" value="1"/>
</dbReference>
<dbReference type="AlphaFoldDB" id="A0A939LMJ3"/>
<keyword evidence="3 11" id="KW-0479">Metal-binding</keyword>
<dbReference type="Gene3D" id="2.10.230.10">
    <property type="entry name" value="Heat shock protein DnaJ, cysteine-rich domain"/>
    <property type="match status" value="1"/>
</dbReference>
<dbReference type="Pfam" id="PF01556">
    <property type="entry name" value="DnaJ_C"/>
    <property type="match status" value="1"/>
</dbReference>
<comment type="cofactor">
    <cofactor evidence="11">
        <name>Zn(2+)</name>
        <dbReference type="ChEBI" id="CHEBI:29105"/>
    </cofactor>
    <text evidence="11">Binds 2 Zn(2+) ions per monomer.</text>
</comment>
<protein>
    <recommendedName>
        <fullName evidence="10 11">Chaperone protein DnaJ</fullName>
    </recommendedName>
</protein>
<feature type="binding site" evidence="11">
    <location>
        <position position="190"/>
    </location>
    <ligand>
        <name>Zn(2+)</name>
        <dbReference type="ChEBI" id="CHEBI:29105"/>
        <label>2</label>
    </ligand>
</feature>
<evidence type="ECO:0000259" key="15">
    <source>
        <dbReference type="PROSITE" id="PS51188"/>
    </source>
</evidence>
<dbReference type="InterPro" id="IPR001623">
    <property type="entry name" value="DnaJ_domain"/>
</dbReference>
<dbReference type="Pfam" id="PF00684">
    <property type="entry name" value="DnaJ_CXXCXGXG"/>
    <property type="match status" value="1"/>
</dbReference>
<evidence type="ECO:0000313" key="17">
    <source>
        <dbReference type="Proteomes" id="UP000664209"/>
    </source>
</evidence>
<evidence type="ECO:0000256" key="8">
    <source>
        <dbReference type="ARBA" id="ARBA00023186"/>
    </source>
</evidence>
<dbReference type="CDD" id="cd06257">
    <property type="entry name" value="DnaJ"/>
    <property type="match status" value="1"/>
</dbReference>
<feature type="binding site" evidence="11">
    <location>
        <position position="201"/>
    </location>
    <ligand>
        <name>Zn(2+)</name>
        <dbReference type="ChEBI" id="CHEBI:29105"/>
        <label>1</label>
    </ligand>
</feature>
<dbReference type="GO" id="GO:0005524">
    <property type="term" value="F:ATP binding"/>
    <property type="evidence" value="ECO:0007669"/>
    <property type="project" value="InterPro"/>
</dbReference>
<keyword evidence="7 11" id="KW-0346">Stress response</keyword>
<feature type="binding site" evidence="11">
    <location>
        <position position="144"/>
    </location>
    <ligand>
        <name>Zn(2+)</name>
        <dbReference type="ChEBI" id="CHEBI:29105"/>
        <label>1</label>
    </ligand>
</feature>
<evidence type="ECO:0000259" key="14">
    <source>
        <dbReference type="PROSITE" id="PS50076"/>
    </source>
</evidence>
<reference evidence="16" key="1">
    <citation type="submission" date="2021-03" db="EMBL/GenBank/DDBJ databases">
        <title>Actinotalea soli sp. nov., isolated from soil.</title>
        <authorList>
            <person name="Ping W."/>
            <person name="Zhang J."/>
        </authorList>
    </citation>
    <scope>NUCLEOTIDE SEQUENCE</scope>
    <source>
        <strain evidence="16">BY-33</strain>
    </source>
</reference>
<keyword evidence="1 11" id="KW-0963">Cytoplasm</keyword>
<dbReference type="InterPro" id="IPR001305">
    <property type="entry name" value="HSP_DnaJ_Cys-rich_dom"/>
</dbReference>